<keyword evidence="4" id="KW-0732">Signal</keyword>
<evidence type="ECO:0000259" key="7">
    <source>
        <dbReference type="Pfam" id="PF03404"/>
    </source>
</evidence>
<comment type="cofactor">
    <cofactor evidence="1">
        <name>Mo-molybdopterin</name>
        <dbReference type="ChEBI" id="CHEBI:71302"/>
    </cofactor>
</comment>
<keyword evidence="3" id="KW-0479">Metal-binding</keyword>
<gene>
    <name evidence="8" type="ORF">C1H66_08485</name>
</gene>
<evidence type="ECO:0000313" key="8">
    <source>
        <dbReference type="EMBL" id="PMR70114.1"/>
    </source>
</evidence>
<dbReference type="SUPFAM" id="SSF81296">
    <property type="entry name" value="E set domains"/>
    <property type="match status" value="1"/>
</dbReference>
<dbReference type="CDD" id="cd02110">
    <property type="entry name" value="SO_family_Moco_dimer"/>
    <property type="match status" value="1"/>
</dbReference>
<dbReference type="NCBIfam" id="TIGR01409">
    <property type="entry name" value="TAT_signal_seq"/>
    <property type="match status" value="1"/>
</dbReference>
<dbReference type="GO" id="GO:0030151">
    <property type="term" value="F:molybdenum ion binding"/>
    <property type="evidence" value="ECO:0007669"/>
    <property type="project" value="InterPro"/>
</dbReference>
<evidence type="ECO:0000256" key="2">
    <source>
        <dbReference type="ARBA" id="ARBA00022505"/>
    </source>
</evidence>
<comment type="caution">
    <text evidence="8">The sequence shown here is derived from an EMBL/GenBank/DDBJ whole genome shotgun (WGS) entry which is preliminary data.</text>
</comment>
<dbReference type="InterPro" id="IPR036374">
    <property type="entry name" value="OxRdtase_Mopterin-bd_sf"/>
</dbReference>
<evidence type="ECO:0000259" key="6">
    <source>
        <dbReference type="Pfam" id="PF00174"/>
    </source>
</evidence>
<dbReference type="InterPro" id="IPR005066">
    <property type="entry name" value="MoCF_OxRdtse_dimer"/>
</dbReference>
<dbReference type="InterPro" id="IPR014756">
    <property type="entry name" value="Ig_E-set"/>
</dbReference>
<dbReference type="InterPro" id="IPR000572">
    <property type="entry name" value="OxRdtase_Mopterin-bd_dom"/>
</dbReference>
<dbReference type="GO" id="GO:0020037">
    <property type="term" value="F:heme binding"/>
    <property type="evidence" value="ECO:0007669"/>
    <property type="project" value="TreeGrafter"/>
</dbReference>
<keyword evidence="9" id="KW-1185">Reference proteome</keyword>
<dbReference type="Pfam" id="PF03404">
    <property type="entry name" value="Mo-co_dimer"/>
    <property type="match status" value="1"/>
</dbReference>
<dbReference type="PROSITE" id="PS51318">
    <property type="entry name" value="TAT"/>
    <property type="match status" value="1"/>
</dbReference>
<dbReference type="RefSeq" id="WP_102627453.1">
    <property type="nucleotide sequence ID" value="NZ_PDOH01000001.1"/>
</dbReference>
<organism evidence="8 9">
    <name type="scientific">Halomonas heilongjiangensis</name>
    <dbReference type="NCBI Taxonomy" id="1387883"/>
    <lineage>
        <taxon>Bacteria</taxon>
        <taxon>Pseudomonadati</taxon>
        <taxon>Pseudomonadota</taxon>
        <taxon>Gammaproteobacteria</taxon>
        <taxon>Oceanospirillales</taxon>
        <taxon>Halomonadaceae</taxon>
        <taxon>Halomonas</taxon>
    </lineage>
</organism>
<dbReference type="Gene3D" id="3.90.420.10">
    <property type="entry name" value="Oxidoreductase, molybdopterin-binding domain"/>
    <property type="match status" value="1"/>
</dbReference>
<evidence type="ECO:0000256" key="3">
    <source>
        <dbReference type="ARBA" id="ARBA00022723"/>
    </source>
</evidence>
<dbReference type="GO" id="GO:0043546">
    <property type="term" value="F:molybdopterin cofactor binding"/>
    <property type="evidence" value="ECO:0007669"/>
    <property type="project" value="TreeGrafter"/>
</dbReference>
<dbReference type="SUPFAM" id="SSF56524">
    <property type="entry name" value="Oxidoreductase molybdopterin-binding domain"/>
    <property type="match status" value="1"/>
</dbReference>
<keyword evidence="5" id="KW-0560">Oxidoreductase</keyword>
<dbReference type="OrthoDB" id="9795587at2"/>
<dbReference type="InterPro" id="IPR019546">
    <property type="entry name" value="TAT_signal_bac_arc"/>
</dbReference>
<name>A0A2N7TPJ5_9GAMM</name>
<dbReference type="PANTHER" id="PTHR19372:SF7">
    <property type="entry name" value="SULFITE OXIDASE, MITOCHONDRIAL"/>
    <property type="match status" value="1"/>
</dbReference>
<dbReference type="Proteomes" id="UP000235346">
    <property type="component" value="Unassembled WGS sequence"/>
</dbReference>
<evidence type="ECO:0000256" key="4">
    <source>
        <dbReference type="ARBA" id="ARBA00022729"/>
    </source>
</evidence>
<dbReference type="GO" id="GO:0008482">
    <property type="term" value="F:sulfite oxidase activity"/>
    <property type="evidence" value="ECO:0007669"/>
    <property type="project" value="TreeGrafter"/>
</dbReference>
<dbReference type="Gene3D" id="2.60.40.650">
    <property type="match status" value="1"/>
</dbReference>
<sequence length="438" mass="48004">MSDDKKARGLRELYDQDPERADWLTFGRITGTNRRGFLKGAGLAAMTAAVGAASIPFARHMPGGLIPAALADEVGNFEILGKEGIIIRNDRPVNLETPPHLLDDDVTPIRHFFVRNNGGLPDEAADPDGWTLSVDGEVDEPFEITLGELRERFETITRQAQLECGGNGRAGFNPSPRGNQWVIGAVGNGEWTGCRLKDVLEAAGVRSSAVYTAHYGADPHLSGDPEREALSRGVPIEKALEEQNMLVWEMNGEPLPLAHGGPLRILVPGWPGSCSQKWVTRIWVRDREHDGQGMTGHSYRVPRHPVEPGAEVPDEDMVVMESMPVKSVITHPQTRVEAPSGEALAVRGHAWAGDRQVAAMHLSIDFGATWQEAELDEPANPYAWQHWRAEIALPSPGYFEVWARATDDHGDMQPAVVPGWNPRGYLNNSQHRIAVVAV</sequence>
<dbReference type="AlphaFoldDB" id="A0A2N7TPJ5"/>
<evidence type="ECO:0000256" key="1">
    <source>
        <dbReference type="ARBA" id="ARBA00001924"/>
    </source>
</evidence>
<protein>
    <submittedName>
        <fullName evidence="8">Molybdopterin containing oxidoreductase</fullName>
    </submittedName>
</protein>
<reference evidence="8 9" key="1">
    <citation type="submission" date="2018-01" db="EMBL/GenBank/DDBJ databases">
        <title>Halomonas endophytica sp. nov., isolated from storage liquid in the stems of Populus euphratica.</title>
        <authorList>
            <person name="Chen C."/>
        </authorList>
    </citation>
    <scope>NUCLEOTIDE SEQUENCE [LARGE SCALE GENOMIC DNA]</scope>
    <source>
        <strain evidence="8 9">DSM 26881</strain>
    </source>
</reference>
<evidence type="ECO:0000256" key="5">
    <source>
        <dbReference type="ARBA" id="ARBA00023002"/>
    </source>
</evidence>
<dbReference type="InterPro" id="IPR008335">
    <property type="entry name" value="Mopterin_OxRdtase_euk"/>
</dbReference>
<evidence type="ECO:0000313" key="9">
    <source>
        <dbReference type="Proteomes" id="UP000235346"/>
    </source>
</evidence>
<proteinExistence type="predicted"/>
<keyword evidence="2" id="KW-0500">Molybdenum</keyword>
<feature type="domain" description="Oxidoreductase molybdopterin-binding" evidence="6">
    <location>
        <begin position="124"/>
        <end position="291"/>
    </location>
</feature>
<dbReference type="EMBL" id="PNRE01000036">
    <property type="protein sequence ID" value="PMR70114.1"/>
    <property type="molecule type" value="Genomic_DNA"/>
</dbReference>
<dbReference type="Pfam" id="PF00174">
    <property type="entry name" value="Oxidored_molyb"/>
    <property type="match status" value="1"/>
</dbReference>
<dbReference type="GO" id="GO:0006790">
    <property type="term" value="P:sulfur compound metabolic process"/>
    <property type="evidence" value="ECO:0007669"/>
    <property type="project" value="TreeGrafter"/>
</dbReference>
<dbReference type="PRINTS" id="PR00407">
    <property type="entry name" value="EUMOPTERIN"/>
</dbReference>
<dbReference type="InterPro" id="IPR006311">
    <property type="entry name" value="TAT_signal"/>
</dbReference>
<accession>A0A2N7TPJ5</accession>
<dbReference type="PANTHER" id="PTHR19372">
    <property type="entry name" value="SULFITE REDUCTASE"/>
    <property type="match status" value="1"/>
</dbReference>
<feature type="domain" description="Moybdenum cofactor oxidoreductase dimerisation" evidence="7">
    <location>
        <begin position="320"/>
        <end position="435"/>
    </location>
</feature>